<dbReference type="PANTHER" id="PTHR43108">
    <property type="entry name" value="N-ACETYLGLUCOSAMINE-6-SULFATASE FAMILY MEMBER"/>
    <property type="match status" value="1"/>
</dbReference>
<evidence type="ECO:0000256" key="6">
    <source>
        <dbReference type="PIRSR" id="PIRSR000972-50"/>
    </source>
</evidence>
<keyword evidence="3 5" id="KW-0378">Hydrolase</keyword>
<dbReference type="GO" id="GO:0018958">
    <property type="term" value="P:phenol-containing compound metabolic process"/>
    <property type="evidence" value="ECO:0007669"/>
    <property type="project" value="InterPro"/>
</dbReference>
<evidence type="ECO:0000256" key="5">
    <source>
        <dbReference type="PIRNR" id="PIRNR000972"/>
    </source>
</evidence>
<dbReference type="Proteomes" id="UP000800235">
    <property type="component" value="Unassembled WGS sequence"/>
</dbReference>
<evidence type="ECO:0000313" key="9">
    <source>
        <dbReference type="Proteomes" id="UP000800235"/>
    </source>
</evidence>
<dbReference type="GO" id="GO:0005539">
    <property type="term" value="F:glycosaminoglycan binding"/>
    <property type="evidence" value="ECO:0007669"/>
    <property type="project" value="TreeGrafter"/>
</dbReference>
<gene>
    <name evidence="8" type="ORF">EJ08DRAFT_132669</name>
</gene>
<dbReference type="InterPro" id="IPR012083">
    <property type="entry name" value="Arylsulfatase"/>
</dbReference>
<dbReference type="AlphaFoldDB" id="A0A9P4U072"/>
<dbReference type="CDD" id="cd16147">
    <property type="entry name" value="G6S"/>
    <property type="match status" value="1"/>
</dbReference>
<dbReference type="InterPro" id="IPR024607">
    <property type="entry name" value="Sulfatase_CS"/>
</dbReference>
<dbReference type="InterPro" id="IPR000917">
    <property type="entry name" value="Sulfatase_N"/>
</dbReference>
<dbReference type="Gene3D" id="3.40.720.10">
    <property type="entry name" value="Alkaline Phosphatase, subunit A"/>
    <property type="match status" value="1"/>
</dbReference>
<dbReference type="EC" id="3.1.6.1" evidence="5"/>
<dbReference type="PIRSF" id="PIRSF000972">
    <property type="entry name" value="Arylsulf_plant"/>
    <property type="match status" value="1"/>
</dbReference>
<dbReference type="SUPFAM" id="SSF53649">
    <property type="entry name" value="Alkaline phosphatase-like"/>
    <property type="match status" value="1"/>
</dbReference>
<dbReference type="OrthoDB" id="96314at2759"/>
<name>A0A9P4U072_9PEZI</name>
<sequence>MRFQSFVNFLPFWDASNGGGQSQLSISAPSTIYAKPNVVFILTDDQDLHMNSLDYTPLIKKHLLDRGTFFKRHFCTIALCCPSRVSLWTGKAAHNTNVTDVFPPYGGYPKFVSQGLNENFLPLWLQEAGYNTYYTGKLFNAHTTENYYKPYVNGFTSSDFLLDPYTYQYLNSSFQRNRDPPKYYPGEYSTDVLASKAYGFLDEAAEAKDPFFLVIAPNAPHSNVGWAGDDGDPIGGGTFTLSAPIPAERHKHLFKDVKVPRHAGFNPEEPSGVSWIRDLKRQSQENVDYNDHFYRNRLRALQAVDELVDGVIKKLEHYKLLDNTYIVYSTDNGYHIGQHRLQPGKECGFEEDINIPLIVRGPGVAEGAETELVTTHTDLAPTFLSLIGADLRPDFDGSPIPVHTDSLLAAEKEWHEHVNVEYWGFALGEGQYESGFKYENNTYKALRVIGKNYNVYYSVWCSDEHELYDLNRDPHQLNNLLSDHKPRPHKQETILDIPVAKVAARLDSLLFVLKSCKGERCVKPWAALHPNGDVRTLDDALSKRYDAFYEKEQVKIKYNRCEQGYIVDAEGPQFETNGITYRDGLRWSEWT</sequence>
<evidence type="ECO:0000256" key="4">
    <source>
        <dbReference type="ARBA" id="ARBA00023180"/>
    </source>
</evidence>
<reference evidence="8" key="1">
    <citation type="journal article" date="2020" name="Stud. Mycol.">
        <title>101 Dothideomycetes genomes: a test case for predicting lifestyles and emergence of pathogens.</title>
        <authorList>
            <person name="Haridas S."/>
            <person name="Albert R."/>
            <person name="Binder M."/>
            <person name="Bloem J."/>
            <person name="Labutti K."/>
            <person name="Salamov A."/>
            <person name="Andreopoulos B."/>
            <person name="Baker S."/>
            <person name="Barry K."/>
            <person name="Bills G."/>
            <person name="Bluhm B."/>
            <person name="Cannon C."/>
            <person name="Castanera R."/>
            <person name="Culley D."/>
            <person name="Daum C."/>
            <person name="Ezra D."/>
            <person name="Gonzalez J."/>
            <person name="Henrissat B."/>
            <person name="Kuo A."/>
            <person name="Liang C."/>
            <person name="Lipzen A."/>
            <person name="Lutzoni F."/>
            <person name="Magnuson J."/>
            <person name="Mondo S."/>
            <person name="Nolan M."/>
            <person name="Ohm R."/>
            <person name="Pangilinan J."/>
            <person name="Park H.-J."/>
            <person name="Ramirez L."/>
            <person name="Alfaro M."/>
            <person name="Sun H."/>
            <person name="Tritt A."/>
            <person name="Yoshinaga Y."/>
            <person name="Zwiers L.-H."/>
            <person name="Turgeon B."/>
            <person name="Goodwin S."/>
            <person name="Spatafora J."/>
            <person name="Crous P."/>
            <person name="Grigoriev I."/>
        </authorList>
    </citation>
    <scope>NUCLEOTIDE SEQUENCE</scope>
    <source>
        <strain evidence="8">CBS 130266</strain>
    </source>
</reference>
<comment type="caution">
    <text evidence="8">The sequence shown here is derived from an EMBL/GenBank/DDBJ whole genome shotgun (WGS) entry which is preliminary data.</text>
</comment>
<keyword evidence="4" id="KW-0325">Glycoprotein</keyword>
<dbReference type="Pfam" id="PF00884">
    <property type="entry name" value="Sulfatase"/>
    <property type="match status" value="1"/>
</dbReference>
<evidence type="ECO:0000259" key="7">
    <source>
        <dbReference type="Pfam" id="PF00884"/>
    </source>
</evidence>
<dbReference type="InterPro" id="IPR017850">
    <property type="entry name" value="Alkaline_phosphatase_core_sf"/>
</dbReference>
<evidence type="ECO:0000256" key="2">
    <source>
        <dbReference type="ARBA" id="ARBA00022729"/>
    </source>
</evidence>
<comment type="similarity">
    <text evidence="1 5">Belongs to the sulfatase family.</text>
</comment>
<dbReference type="EMBL" id="MU007026">
    <property type="protein sequence ID" value="KAF2432440.1"/>
    <property type="molecule type" value="Genomic_DNA"/>
</dbReference>
<keyword evidence="2" id="KW-0732">Signal</keyword>
<comment type="catalytic activity">
    <reaction evidence="5">
        <text>an aryl sulfate + H2O = a phenol + sulfate + H(+)</text>
        <dbReference type="Rhea" id="RHEA:17261"/>
        <dbReference type="ChEBI" id="CHEBI:15377"/>
        <dbReference type="ChEBI" id="CHEBI:15378"/>
        <dbReference type="ChEBI" id="CHEBI:16189"/>
        <dbReference type="ChEBI" id="CHEBI:33853"/>
        <dbReference type="ChEBI" id="CHEBI:140317"/>
        <dbReference type="EC" id="3.1.6.1"/>
    </reaction>
</comment>
<protein>
    <recommendedName>
        <fullName evidence="5">Arylsulfatase</fullName>
        <shortName evidence="5">AS</shortName>
        <ecNumber evidence="5">3.1.6.1</ecNumber>
    </recommendedName>
    <alternativeName>
        <fullName evidence="5">Aryl-sulfate sulphohydrolase</fullName>
    </alternativeName>
</protein>
<organism evidence="8 9">
    <name type="scientific">Tothia fuscella</name>
    <dbReference type="NCBI Taxonomy" id="1048955"/>
    <lineage>
        <taxon>Eukaryota</taxon>
        <taxon>Fungi</taxon>
        <taxon>Dikarya</taxon>
        <taxon>Ascomycota</taxon>
        <taxon>Pezizomycotina</taxon>
        <taxon>Dothideomycetes</taxon>
        <taxon>Pleosporomycetidae</taxon>
        <taxon>Venturiales</taxon>
        <taxon>Cylindrosympodiaceae</taxon>
        <taxon>Tothia</taxon>
    </lineage>
</organism>
<dbReference type="GO" id="GO:0008449">
    <property type="term" value="F:N-acetylglucosamine-6-sulfatase activity"/>
    <property type="evidence" value="ECO:0007669"/>
    <property type="project" value="TreeGrafter"/>
</dbReference>
<feature type="modified residue" description="3-oxoalanine (Cys)" evidence="6">
    <location>
        <position position="80"/>
    </location>
</feature>
<dbReference type="PANTHER" id="PTHR43108:SF8">
    <property type="entry name" value="SD21168P"/>
    <property type="match status" value="1"/>
</dbReference>
<accession>A0A9P4U072</accession>
<evidence type="ECO:0000256" key="1">
    <source>
        <dbReference type="ARBA" id="ARBA00008779"/>
    </source>
</evidence>
<dbReference type="FunFam" id="3.40.720.10:FF:000051">
    <property type="entry name" value="Arylsulfatase"/>
    <property type="match status" value="1"/>
</dbReference>
<evidence type="ECO:0000313" key="8">
    <source>
        <dbReference type="EMBL" id="KAF2432440.1"/>
    </source>
</evidence>
<feature type="domain" description="Sulfatase N-terminal" evidence="7">
    <location>
        <begin position="36"/>
        <end position="388"/>
    </location>
</feature>
<proteinExistence type="inferred from homology"/>
<keyword evidence="9" id="KW-1185">Reference proteome</keyword>
<dbReference type="GO" id="GO:0004065">
    <property type="term" value="F:arylsulfatase activity"/>
    <property type="evidence" value="ECO:0007669"/>
    <property type="project" value="UniProtKB-UniRule"/>
</dbReference>
<dbReference type="PROSITE" id="PS00523">
    <property type="entry name" value="SULFATASE_1"/>
    <property type="match status" value="1"/>
</dbReference>
<evidence type="ECO:0000256" key="3">
    <source>
        <dbReference type="ARBA" id="ARBA00022801"/>
    </source>
</evidence>
<comment type="PTM">
    <text evidence="6">The conversion to 3-oxoalanine (also known as C-formylglycine, FGly), of a serine or cysteine residue in prokaryotes and of a cysteine residue in eukaryotes, is critical for catalytic activity.</text>
</comment>